<gene>
    <name evidence="2" type="ORF">EVAR_27302_1</name>
</gene>
<dbReference type="EMBL" id="BGZK01000157">
    <property type="protein sequence ID" value="GBP24079.1"/>
    <property type="molecule type" value="Genomic_DNA"/>
</dbReference>
<sequence>MILVPVQLQSSSVHLKLHRQKAMSKTCFRQARGPLHREAVGGVGHRPRPRGLTPPLIRSMDNKKEEI</sequence>
<dbReference type="AlphaFoldDB" id="A0A4C1UCJ7"/>
<proteinExistence type="predicted"/>
<organism evidence="2 3">
    <name type="scientific">Eumeta variegata</name>
    <name type="common">Bagworm moth</name>
    <name type="synonym">Eumeta japonica</name>
    <dbReference type="NCBI Taxonomy" id="151549"/>
    <lineage>
        <taxon>Eukaryota</taxon>
        <taxon>Metazoa</taxon>
        <taxon>Ecdysozoa</taxon>
        <taxon>Arthropoda</taxon>
        <taxon>Hexapoda</taxon>
        <taxon>Insecta</taxon>
        <taxon>Pterygota</taxon>
        <taxon>Neoptera</taxon>
        <taxon>Endopterygota</taxon>
        <taxon>Lepidoptera</taxon>
        <taxon>Glossata</taxon>
        <taxon>Ditrysia</taxon>
        <taxon>Tineoidea</taxon>
        <taxon>Psychidae</taxon>
        <taxon>Oiketicinae</taxon>
        <taxon>Eumeta</taxon>
    </lineage>
</organism>
<keyword evidence="3" id="KW-1185">Reference proteome</keyword>
<evidence type="ECO:0000313" key="2">
    <source>
        <dbReference type="EMBL" id="GBP24079.1"/>
    </source>
</evidence>
<reference evidence="2 3" key="1">
    <citation type="journal article" date="2019" name="Commun. Biol.">
        <title>The bagworm genome reveals a unique fibroin gene that provides high tensile strength.</title>
        <authorList>
            <person name="Kono N."/>
            <person name="Nakamura H."/>
            <person name="Ohtoshi R."/>
            <person name="Tomita M."/>
            <person name="Numata K."/>
            <person name="Arakawa K."/>
        </authorList>
    </citation>
    <scope>NUCLEOTIDE SEQUENCE [LARGE SCALE GENOMIC DNA]</scope>
</reference>
<evidence type="ECO:0000256" key="1">
    <source>
        <dbReference type="SAM" id="MobiDB-lite"/>
    </source>
</evidence>
<name>A0A4C1UCJ7_EUMVA</name>
<evidence type="ECO:0000313" key="3">
    <source>
        <dbReference type="Proteomes" id="UP000299102"/>
    </source>
</evidence>
<dbReference type="Proteomes" id="UP000299102">
    <property type="component" value="Unassembled WGS sequence"/>
</dbReference>
<feature type="region of interest" description="Disordered" evidence="1">
    <location>
        <begin position="39"/>
        <end position="67"/>
    </location>
</feature>
<accession>A0A4C1UCJ7</accession>
<protein>
    <submittedName>
        <fullName evidence="2">Uncharacterized protein</fullName>
    </submittedName>
</protein>
<comment type="caution">
    <text evidence="2">The sequence shown here is derived from an EMBL/GenBank/DDBJ whole genome shotgun (WGS) entry which is preliminary data.</text>
</comment>